<evidence type="ECO:0000313" key="2">
    <source>
        <dbReference type="Proteomes" id="UP000049472"/>
    </source>
</evidence>
<dbReference type="RefSeq" id="WP_055062860.1">
    <property type="nucleotide sequence ID" value="NZ_CVRQ01000079.1"/>
</dbReference>
<reference evidence="2" key="1">
    <citation type="submission" date="2015-05" db="EMBL/GenBank/DDBJ databases">
        <authorList>
            <consortium name="Pathogen Informatics"/>
        </authorList>
    </citation>
    <scope>NUCLEOTIDE SEQUENCE [LARGE SCALE GENOMIC DNA]</scope>
    <source>
        <strain evidence="2">T1-815</strain>
    </source>
</reference>
<organism evidence="1 2">
    <name type="scientific">Agathobacter rectalis</name>
    <dbReference type="NCBI Taxonomy" id="39491"/>
    <lineage>
        <taxon>Bacteria</taxon>
        <taxon>Bacillati</taxon>
        <taxon>Bacillota</taxon>
        <taxon>Clostridia</taxon>
        <taxon>Lachnospirales</taxon>
        <taxon>Lachnospiraceae</taxon>
        <taxon>Agathobacter</taxon>
    </lineage>
</organism>
<dbReference type="AlphaFoldDB" id="A0A0M6WYC7"/>
<dbReference type="EMBL" id="CVRQ01000079">
    <property type="protein sequence ID" value="CRL42660.1"/>
    <property type="molecule type" value="Genomic_DNA"/>
</dbReference>
<proteinExistence type="predicted"/>
<sequence>MSVNKVEYAGKVLLDLTEDTVTAEKLISGAIAHDKTGAKIVGTLEDVGDGKYIWKKHIGKVWDVTTTHLGTTAPSDYSGFIYGYYIATDDGYFLLKGKEAILGDGLSYIKGKGAETHPKSVYQLSNIYSYPSGFTKNYYRLDIGDTYTEGKGSFIGYVSSDNSSAYPDDGLKDGYYYVKIQEGTSSGTDTSDATATAPDILTGKTAYGKDGKLTGSMLNNGAVTGEISTKDGAYTIPQGYHNGSGKVAIDATEQAKIIASNIKKGVSILGVTGSYEATASGGNNNCEAYLVDVTNPTVSFKTASGTIKAYGYAYETTKSQWGGSTNTTMYAFNGTNYYKPAYYGSPAATNITLGISGGKLTGLPSGLSGGTLLVTRGI</sequence>
<gene>
    <name evidence="1" type="ORF">T1815_28841</name>
</gene>
<dbReference type="Proteomes" id="UP000049472">
    <property type="component" value="Unassembled WGS sequence"/>
</dbReference>
<name>A0A0M6WYC7_9FIRM</name>
<keyword evidence="2" id="KW-1185">Reference proteome</keyword>
<accession>A0A0M6WYC7</accession>
<protein>
    <submittedName>
        <fullName evidence="1">Uncharacterized protein</fullName>
    </submittedName>
</protein>
<evidence type="ECO:0000313" key="1">
    <source>
        <dbReference type="EMBL" id="CRL42660.1"/>
    </source>
</evidence>